<comment type="caution">
    <text evidence="3">The sequence shown here is derived from an EMBL/GenBank/DDBJ whole genome shotgun (WGS) entry which is preliminary data.</text>
</comment>
<feature type="transmembrane region" description="Helical" evidence="1">
    <location>
        <begin position="152"/>
        <end position="171"/>
    </location>
</feature>
<evidence type="ECO:0000313" key="3">
    <source>
        <dbReference type="EMBL" id="MZR29940.1"/>
    </source>
</evidence>
<dbReference type="SUPFAM" id="SSF103481">
    <property type="entry name" value="Multidrug resistance efflux transporter EmrE"/>
    <property type="match status" value="2"/>
</dbReference>
<dbReference type="Proteomes" id="UP000476030">
    <property type="component" value="Unassembled WGS sequence"/>
</dbReference>
<proteinExistence type="predicted"/>
<feature type="transmembrane region" description="Helical" evidence="1">
    <location>
        <begin position="213"/>
        <end position="231"/>
    </location>
</feature>
<evidence type="ECO:0000256" key="1">
    <source>
        <dbReference type="SAM" id="Phobius"/>
    </source>
</evidence>
<dbReference type="InterPro" id="IPR037185">
    <property type="entry name" value="EmrE-like"/>
</dbReference>
<reference evidence="3 4" key="1">
    <citation type="submission" date="2019-12" db="EMBL/GenBank/DDBJ databases">
        <title>Snethiella sp. nov. sp. isolated from sea sand.</title>
        <authorList>
            <person name="Kim J."/>
            <person name="Jeong S.E."/>
            <person name="Jung H.S."/>
            <person name="Jeon C.O."/>
        </authorList>
    </citation>
    <scope>NUCLEOTIDE SEQUENCE [LARGE SCALE GENOMIC DNA]</scope>
    <source>
        <strain evidence="3 4">DP05</strain>
    </source>
</reference>
<feature type="transmembrane region" description="Helical" evidence="1">
    <location>
        <begin position="94"/>
        <end position="114"/>
    </location>
</feature>
<evidence type="ECO:0000259" key="2">
    <source>
        <dbReference type="Pfam" id="PF00892"/>
    </source>
</evidence>
<protein>
    <submittedName>
        <fullName evidence="3">EamA family transporter</fullName>
    </submittedName>
</protein>
<feature type="transmembrane region" description="Helical" evidence="1">
    <location>
        <begin position="40"/>
        <end position="56"/>
    </location>
</feature>
<dbReference type="RefSeq" id="WP_161314484.1">
    <property type="nucleotide sequence ID" value="NZ_WTUW01000001.1"/>
</dbReference>
<dbReference type="EMBL" id="WTUW01000001">
    <property type="protein sequence ID" value="MZR29940.1"/>
    <property type="molecule type" value="Genomic_DNA"/>
</dbReference>
<accession>A0A6L8W6C3</accession>
<name>A0A6L8W6C3_9PROT</name>
<keyword evidence="1" id="KW-0472">Membrane</keyword>
<feature type="domain" description="EamA" evidence="2">
    <location>
        <begin position="8"/>
        <end position="139"/>
    </location>
</feature>
<feature type="transmembrane region" description="Helical" evidence="1">
    <location>
        <begin position="270"/>
        <end position="293"/>
    </location>
</feature>
<dbReference type="Pfam" id="PF00892">
    <property type="entry name" value="EamA"/>
    <property type="match status" value="2"/>
</dbReference>
<organism evidence="3 4">
    <name type="scientific">Sneathiella litorea</name>
    <dbReference type="NCBI Taxonomy" id="2606216"/>
    <lineage>
        <taxon>Bacteria</taxon>
        <taxon>Pseudomonadati</taxon>
        <taxon>Pseudomonadota</taxon>
        <taxon>Alphaproteobacteria</taxon>
        <taxon>Sneathiellales</taxon>
        <taxon>Sneathiellaceae</taxon>
        <taxon>Sneathiella</taxon>
    </lineage>
</organism>
<dbReference type="AlphaFoldDB" id="A0A6L8W6C3"/>
<keyword evidence="1" id="KW-0812">Transmembrane</keyword>
<dbReference type="PANTHER" id="PTHR22911">
    <property type="entry name" value="ACYL-MALONYL CONDENSING ENZYME-RELATED"/>
    <property type="match status" value="1"/>
</dbReference>
<sequence>MATGQTLASLCGLGAILLWALLALFTTGTAEIPPFQLTAMTFAIAFVGVSLKWLLYRQDVRPYFKIPVGAWVLGVAGLFGYHFFYFLALKNAPAAEAGLIAYLWPLLIVLFSTLLPGERFYWFHLVGGVISLLGAGLLITKGAAFDFNPEYSTGYLAAICCAFIWSSYSVLSRRYSAVSSDVIGLFCGITALLSLGCHLFFEVTLWPQNILQWLAVLGLGLGPVGAAFFLWDRGMKHGDIQTLGVLSYLSPLLSTLILLVVGVASFSWPLLFGCLLITAGALVGSLKILRVLLRPA</sequence>
<feature type="transmembrane region" description="Helical" evidence="1">
    <location>
        <begin position="121"/>
        <end position="140"/>
    </location>
</feature>
<keyword evidence="1" id="KW-1133">Transmembrane helix</keyword>
<feature type="transmembrane region" description="Helical" evidence="1">
    <location>
        <begin position="243"/>
        <end position="264"/>
    </location>
</feature>
<keyword evidence="4" id="KW-1185">Reference proteome</keyword>
<dbReference type="GO" id="GO:0016020">
    <property type="term" value="C:membrane"/>
    <property type="evidence" value="ECO:0007669"/>
    <property type="project" value="InterPro"/>
</dbReference>
<feature type="transmembrane region" description="Helical" evidence="1">
    <location>
        <begin position="68"/>
        <end position="88"/>
    </location>
</feature>
<dbReference type="InterPro" id="IPR000620">
    <property type="entry name" value="EamA_dom"/>
</dbReference>
<evidence type="ECO:0000313" key="4">
    <source>
        <dbReference type="Proteomes" id="UP000476030"/>
    </source>
</evidence>
<gene>
    <name evidence="3" type="ORF">GQE98_04740</name>
</gene>
<feature type="domain" description="EamA" evidence="2">
    <location>
        <begin position="153"/>
        <end position="283"/>
    </location>
</feature>
<feature type="transmembrane region" description="Helical" evidence="1">
    <location>
        <begin position="183"/>
        <end position="201"/>
    </location>
</feature>
<dbReference type="PANTHER" id="PTHR22911:SF76">
    <property type="entry name" value="EAMA DOMAIN-CONTAINING PROTEIN"/>
    <property type="match status" value="1"/>
</dbReference>